<dbReference type="OrthoDB" id="1750799at2759"/>
<reference evidence="1 2" key="1">
    <citation type="submission" date="2019-09" db="EMBL/GenBank/DDBJ databases">
        <title>A chromosome-level genome assembly of the Chinese tupelo Nyssa sinensis.</title>
        <authorList>
            <person name="Yang X."/>
            <person name="Kang M."/>
            <person name="Yang Y."/>
            <person name="Xiong H."/>
            <person name="Wang M."/>
            <person name="Zhang Z."/>
            <person name="Wang Z."/>
            <person name="Wu H."/>
            <person name="Ma T."/>
            <person name="Liu J."/>
            <person name="Xi Z."/>
        </authorList>
    </citation>
    <scope>NUCLEOTIDE SEQUENCE [LARGE SCALE GENOMIC DNA]</scope>
    <source>
        <strain evidence="1">J267</strain>
        <tissue evidence="1">Leaf</tissue>
    </source>
</reference>
<name>A0A5J4ZHB3_9ASTE</name>
<keyword evidence="2" id="KW-1185">Reference proteome</keyword>
<dbReference type="Proteomes" id="UP000325577">
    <property type="component" value="Linkage Group LG8"/>
</dbReference>
<evidence type="ECO:0000313" key="2">
    <source>
        <dbReference type="Proteomes" id="UP000325577"/>
    </source>
</evidence>
<dbReference type="AlphaFoldDB" id="A0A5J4ZHB3"/>
<sequence length="143" mass="15095">MVPAHDTEAYDVVVVVQDFKAFGAVGGREAGNDVDLAEGAYVAVPADDLAALDEVLVRLWVVEAANDGPNGGDWGRDLLDHGGAALVGSHDVRVVASHGVWHRGGAGERILVDSQAFLVSFDSVLEREEKKRDGSLVSGDYLV</sequence>
<evidence type="ECO:0000313" key="1">
    <source>
        <dbReference type="EMBL" id="KAA8517459.1"/>
    </source>
</evidence>
<accession>A0A5J4ZHB3</accession>
<dbReference type="EMBL" id="CM018051">
    <property type="protein sequence ID" value="KAA8517459.1"/>
    <property type="molecule type" value="Genomic_DNA"/>
</dbReference>
<gene>
    <name evidence="1" type="ORF">F0562_017752</name>
</gene>
<proteinExistence type="predicted"/>
<protein>
    <submittedName>
        <fullName evidence="1">Uncharacterized protein</fullName>
    </submittedName>
</protein>
<organism evidence="1 2">
    <name type="scientific">Nyssa sinensis</name>
    <dbReference type="NCBI Taxonomy" id="561372"/>
    <lineage>
        <taxon>Eukaryota</taxon>
        <taxon>Viridiplantae</taxon>
        <taxon>Streptophyta</taxon>
        <taxon>Embryophyta</taxon>
        <taxon>Tracheophyta</taxon>
        <taxon>Spermatophyta</taxon>
        <taxon>Magnoliopsida</taxon>
        <taxon>eudicotyledons</taxon>
        <taxon>Gunneridae</taxon>
        <taxon>Pentapetalae</taxon>
        <taxon>asterids</taxon>
        <taxon>Cornales</taxon>
        <taxon>Nyssaceae</taxon>
        <taxon>Nyssa</taxon>
    </lineage>
</organism>